<dbReference type="CDD" id="cd00109">
    <property type="entry name" value="Kunitz-type"/>
    <property type="match status" value="2"/>
</dbReference>
<proteinExistence type="predicted"/>
<organism evidence="2 3">
    <name type="scientific">Cylicocyclus nassatus</name>
    <name type="common">Nematode worm</name>
    <dbReference type="NCBI Taxonomy" id="53992"/>
    <lineage>
        <taxon>Eukaryota</taxon>
        <taxon>Metazoa</taxon>
        <taxon>Ecdysozoa</taxon>
        <taxon>Nematoda</taxon>
        <taxon>Chromadorea</taxon>
        <taxon>Rhabditida</taxon>
        <taxon>Rhabditina</taxon>
        <taxon>Rhabditomorpha</taxon>
        <taxon>Strongyloidea</taxon>
        <taxon>Strongylidae</taxon>
        <taxon>Cylicocyclus</taxon>
    </lineage>
</organism>
<feature type="domain" description="BPTI/Kunitz inhibitor" evidence="1">
    <location>
        <begin position="1408"/>
        <end position="1458"/>
    </location>
</feature>
<dbReference type="GO" id="GO:0004867">
    <property type="term" value="F:serine-type endopeptidase inhibitor activity"/>
    <property type="evidence" value="ECO:0007669"/>
    <property type="project" value="InterPro"/>
</dbReference>
<dbReference type="Pfam" id="PF00014">
    <property type="entry name" value="Kunitz_BPTI"/>
    <property type="match status" value="17"/>
</dbReference>
<feature type="domain" description="BPTI/Kunitz inhibitor" evidence="1">
    <location>
        <begin position="1512"/>
        <end position="1562"/>
    </location>
</feature>
<feature type="domain" description="BPTI/Kunitz inhibitor" evidence="1">
    <location>
        <begin position="335"/>
        <end position="385"/>
    </location>
</feature>
<feature type="domain" description="BPTI/Kunitz inhibitor" evidence="1">
    <location>
        <begin position="670"/>
        <end position="716"/>
    </location>
</feature>
<feature type="domain" description="BPTI/Kunitz inhibitor" evidence="1">
    <location>
        <begin position="73"/>
        <end position="123"/>
    </location>
</feature>
<dbReference type="PANTHER" id="PTHR46339">
    <property type="entry name" value="PROTEIN CBG15282-RELATED"/>
    <property type="match status" value="1"/>
</dbReference>
<feature type="domain" description="BPTI/Kunitz inhibitor" evidence="1">
    <location>
        <begin position="1089"/>
        <end position="1139"/>
    </location>
</feature>
<evidence type="ECO:0000259" key="1">
    <source>
        <dbReference type="PROSITE" id="PS50279"/>
    </source>
</evidence>
<evidence type="ECO:0000313" key="3">
    <source>
        <dbReference type="Proteomes" id="UP001176961"/>
    </source>
</evidence>
<dbReference type="InterPro" id="IPR002223">
    <property type="entry name" value="Kunitz_BPTI"/>
</dbReference>
<feature type="domain" description="BPTI/Kunitz inhibitor" evidence="1">
    <location>
        <begin position="875"/>
        <end position="925"/>
    </location>
</feature>
<feature type="domain" description="BPTI/Kunitz inhibitor" evidence="1">
    <location>
        <begin position="985"/>
        <end position="1038"/>
    </location>
</feature>
<dbReference type="EMBL" id="CATQJL010000001">
    <property type="protein sequence ID" value="CAJ0589685.1"/>
    <property type="molecule type" value="Genomic_DNA"/>
</dbReference>
<accession>A0AA36DM91</accession>
<feature type="domain" description="BPTI/Kunitz inhibitor" evidence="1">
    <location>
        <begin position="231"/>
        <end position="281"/>
    </location>
</feature>
<dbReference type="Pfam" id="PF14625">
    <property type="entry name" value="Lustrin_cystein"/>
    <property type="match status" value="13"/>
</dbReference>
<dbReference type="PROSITE" id="PS00280">
    <property type="entry name" value="BPTI_KUNITZ_1"/>
    <property type="match status" value="2"/>
</dbReference>
<name>A0AA36DM91_CYLNA</name>
<dbReference type="SMART" id="SM00289">
    <property type="entry name" value="WR1"/>
    <property type="match status" value="14"/>
</dbReference>
<protein>
    <recommendedName>
        <fullName evidence="1">BPTI/Kunitz inhibitor domain-containing protein</fullName>
    </recommendedName>
</protein>
<feature type="domain" description="BPTI/Kunitz inhibitor" evidence="1">
    <location>
        <begin position="564"/>
        <end position="614"/>
    </location>
</feature>
<evidence type="ECO:0000313" key="2">
    <source>
        <dbReference type="EMBL" id="CAJ0589685.1"/>
    </source>
</evidence>
<dbReference type="PANTHER" id="PTHR46339:SF1">
    <property type="entry name" value="BPTI_KUNITZ INHIBITOR DOMAIN-CONTAINING PROTEIN"/>
    <property type="match status" value="1"/>
</dbReference>
<dbReference type="InterPro" id="IPR036880">
    <property type="entry name" value="Kunitz_BPTI_sf"/>
</dbReference>
<dbReference type="InterPro" id="IPR053014">
    <property type="entry name" value="Cuticle_assoc_divergent"/>
</dbReference>
<comment type="caution">
    <text evidence="2">The sequence shown here is derived from an EMBL/GenBank/DDBJ whole genome shotgun (WGS) entry which is preliminary data.</text>
</comment>
<feature type="domain" description="BPTI/Kunitz inhibitor" evidence="1">
    <location>
        <begin position="1195"/>
        <end position="1245"/>
    </location>
</feature>
<dbReference type="Gene3D" id="4.10.410.10">
    <property type="entry name" value="Pancreatic trypsin inhibitor Kunitz domain"/>
    <property type="match status" value="17"/>
</dbReference>
<reference evidence="2" key="1">
    <citation type="submission" date="2023-07" db="EMBL/GenBank/DDBJ databases">
        <authorList>
            <consortium name="CYATHOMIX"/>
        </authorList>
    </citation>
    <scope>NUCLEOTIDE SEQUENCE</scope>
    <source>
        <strain evidence="2">N/A</strain>
    </source>
</reference>
<sequence>MLLRWLLLPLVVTLAAVDDNAFISAMKNLFFGSEQFNATAQAELQMHPSPTATSYPTYRQLSAGNSQTSGSACMMPQQIGTGPYRIPRWYFNPARGRCELFYWSGCCGNGNNFQTFQSCQSTCEVDPCTQEQAAGVGSAQLTRFYFDKKTKLCEEFMYFGAGGNRNNFLTLEECQAQCPESPNPCAVSSGNSVLIPCTPGVNTCGQGNFCHVGATPQTTTCCPKPAPIDRCQQPLNLGVGNANLQRWYFNPLTQQCQQCIYRGLQGNENNFLSRQECENSCIVNPCKIGAPYRTQGVIVQCSAANPGVCPAGHYCHYGADSTTTVCCQAIGSNPCGDPFTKGEGNGALTRFYYDPLKRKCLAFNYFGMKGNQNNFLTREACEKACPIWVNPCAVGQPILNADRKPFRCHQGATCASGYYCHIGFDETTTACCPSQGDPCSLIVKEGKGTQNIQRWFYNQKTRQCQPFTYYGMGGNENNFLLREHCESTCPVWVNACPQGEAYLLPSGRPQQCDPANEDTCPLTHWCHPGKAIYLSPTNKITGLDFLEWPDMTTTMCCPGRVDPCTRAKSEGEGPLALTRYYFDAAQRQCLQFVFRGIRGNANNFLTKELCESRCPVQLNPCPVSMSSLKTTMMPLTTCSRTMKCPEAHWCHIGETNDTTVCCPNALPNPCTAPPRNPGDGPWHATRWAFDGNSRKCVPFEYRGLHGNANNFLTREDLFTNPCKLGEPYALGNRYLTCGPTTLCPTTHYCHLGADANYCCPSLGPDPCTQPMDRGVGSAQLQRWYWNAQTRQCTAFNYCGTKGTQNNFLSRQECERTCYVYENPCALGQPQMTADNRPQTCSVGSNTCAASYWCHFGASQETTVCCPGRVQGQAICQQQLALGSGNAALPRWYYDAQSMRCVQFFYRGRLGNQNNFLNREDCEQTCPVYINVCPEGNPLIDPSTNRPVPCTFGSDTCGDGYWCHLGLVPDEYQCCPGEPTVPGACQGLPEETGELGAPAPPATRYYYDQEEMTCKEFIYNGRKGNQNNFLTLEDCERTCEVFVNPCNQPISLPPTMCSATNPSTCGPSSYCHIGATPDTTVCCPSEGDPCSLPMSRGTGNAYLQRWYYNQQSASCQQFTYAGLQGNENNFLTREACEERCGPNPCFEGRPFLGVDGRPQTCSASASLNTCPANYWCHIGADMSTTVCCPGASTNICNLPMSTGEGNYNLERFYFDSSTRTCRPFIYNGLKGNQNNFITLRACQLACQPLDNPCIGQPATTAAGQVLFCSSTNKDTCPVNFWCHVGATPETTVCCPGATNACSVPLAPGTGNAGLSRWYYNTDDRQCLPFQYNGKRGNQNNFESQAECERTCPVFVNPCLGEVGRDANGTPRVCSPVNPEPCPSGFFCLPGDPAVRNSSYCCPRLNQDPCDSSWTEGDGDDSFERYYYNPVEGDCYPFRYKGQKGNENNFLTKKMCQEKCKPIANVCFGGEPPLSSPTGRVVQCYTQPCPATHYCHLGKDYKSTVCCEKKGSPCDQQLMLGVGDAVLPRFYYDVVEDDCLPFNYTGIGGNENNFPTRAQCQITCPGYRDYCPHGKPHIVAGIMTKCGIDTSCPINHVCHVSRRNSRSICCPDPAQFCTLERDPGPCSGNFTRYGYDAEAAVCRKFIKLKKTHHPRKQWTVYKYPCLLGKDTYPNEKEELCLLSIDRGACGGRQTRYAFNRQTSQCVPFDYTGCGGNLNNFVSMMDCMATCGNVGFR</sequence>
<gene>
    <name evidence="2" type="ORF">CYNAS_LOCUS1668</name>
</gene>
<dbReference type="SMART" id="SM00131">
    <property type="entry name" value="KU"/>
    <property type="match status" value="16"/>
</dbReference>
<dbReference type="InterPro" id="IPR028150">
    <property type="entry name" value="Lustrin_cystein"/>
</dbReference>
<dbReference type="CDD" id="cd22593">
    <property type="entry name" value="Kunitz_conkunitzin"/>
    <property type="match status" value="14"/>
</dbReference>
<keyword evidence="3" id="KW-1185">Reference proteome</keyword>
<feature type="domain" description="BPTI/Kunitz inhibitor" evidence="1">
    <location>
        <begin position="767"/>
        <end position="817"/>
    </location>
</feature>
<feature type="domain" description="BPTI/Kunitz inhibitor" evidence="1">
    <location>
        <begin position="128"/>
        <end position="178"/>
    </location>
</feature>
<dbReference type="PRINTS" id="PR00759">
    <property type="entry name" value="BASICPTASE"/>
</dbReference>
<feature type="domain" description="BPTI/Kunitz inhibitor" evidence="1">
    <location>
        <begin position="1678"/>
        <end position="1728"/>
    </location>
</feature>
<dbReference type="InterPro" id="IPR006150">
    <property type="entry name" value="Cys_repeat_1"/>
</dbReference>
<feature type="domain" description="BPTI/Kunitz inhibitor" evidence="1">
    <location>
        <begin position="439"/>
        <end position="489"/>
    </location>
</feature>
<dbReference type="InterPro" id="IPR020901">
    <property type="entry name" value="Prtase_inh_Kunz-CS"/>
</dbReference>
<feature type="domain" description="BPTI/Kunitz inhibitor" evidence="1">
    <location>
        <begin position="1300"/>
        <end position="1350"/>
    </location>
</feature>
<dbReference type="Proteomes" id="UP001176961">
    <property type="component" value="Unassembled WGS sequence"/>
</dbReference>
<dbReference type="PROSITE" id="PS50279">
    <property type="entry name" value="BPTI_KUNITZ_2"/>
    <property type="match status" value="16"/>
</dbReference>
<dbReference type="SUPFAM" id="SSF57362">
    <property type="entry name" value="BPTI-like"/>
    <property type="match status" value="17"/>
</dbReference>